<evidence type="ECO:0000259" key="3">
    <source>
        <dbReference type="Pfam" id="PF08338"/>
    </source>
</evidence>
<dbReference type="InterPro" id="IPR036291">
    <property type="entry name" value="NAD(P)-bd_dom_sf"/>
</dbReference>
<protein>
    <submittedName>
        <fullName evidence="4">TIGR01777 family oxidoreductase</fullName>
    </submittedName>
</protein>
<name>A0ABP8XUM8_9ACTN</name>
<evidence type="ECO:0000313" key="4">
    <source>
        <dbReference type="EMBL" id="GAA4714956.1"/>
    </source>
</evidence>
<reference evidence="5" key="1">
    <citation type="journal article" date="2019" name="Int. J. Syst. Evol. Microbiol.">
        <title>The Global Catalogue of Microorganisms (GCM) 10K type strain sequencing project: providing services to taxonomists for standard genome sequencing and annotation.</title>
        <authorList>
            <consortium name="The Broad Institute Genomics Platform"/>
            <consortium name="The Broad Institute Genome Sequencing Center for Infectious Disease"/>
            <person name="Wu L."/>
            <person name="Ma J."/>
        </authorList>
    </citation>
    <scope>NUCLEOTIDE SEQUENCE [LARGE SCALE GENOMIC DNA]</scope>
    <source>
        <strain evidence="5">JCM 18531</strain>
    </source>
</reference>
<feature type="domain" description="NAD-dependent epimerase/dehydratase" evidence="2">
    <location>
        <begin position="6"/>
        <end position="215"/>
    </location>
</feature>
<dbReference type="PANTHER" id="PTHR11092:SF0">
    <property type="entry name" value="EPIMERASE FAMILY PROTEIN SDR39U1"/>
    <property type="match status" value="1"/>
</dbReference>
<dbReference type="PANTHER" id="PTHR11092">
    <property type="entry name" value="SUGAR NUCLEOTIDE EPIMERASE RELATED"/>
    <property type="match status" value="1"/>
</dbReference>
<sequence>MDARTVVIGGASGFLGRHLGAELVERGHAVIALTRRPTSSPDESSWDPYAGVYERDVIERADVVVNLAGTPTIGNVHSRTWARQLRESRVTTTRVLADAIASSERRPAYLAGNAIAWYGDHGDEVVTEASDSRGDSLMTTVCRDWQEAAGPAVEAGARVCFLRTSPVMDGSGAPFKQLRLLTKLGLGARLGDGRQRMAMISLRDWVGAAIHLVEHDAVSGPVNLCSPETPTNVEFTQALAQALDRKALLVAPGFAVKAGAGPVAGEVLGSINLRPTVLEDSGYSFRDRTVHEVVRAALAPSTT</sequence>
<evidence type="ECO:0000256" key="1">
    <source>
        <dbReference type="ARBA" id="ARBA00009353"/>
    </source>
</evidence>
<dbReference type="NCBIfam" id="TIGR01777">
    <property type="entry name" value="yfcH"/>
    <property type="match status" value="1"/>
</dbReference>
<evidence type="ECO:0000313" key="5">
    <source>
        <dbReference type="Proteomes" id="UP001499974"/>
    </source>
</evidence>
<dbReference type="InterPro" id="IPR001509">
    <property type="entry name" value="Epimerase_deHydtase"/>
</dbReference>
<dbReference type="Gene3D" id="3.40.50.720">
    <property type="entry name" value="NAD(P)-binding Rossmann-like Domain"/>
    <property type="match status" value="1"/>
</dbReference>
<dbReference type="RefSeq" id="WP_345523066.1">
    <property type="nucleotide sequence ID" value="NZ_BAABKM010000003.1"/>
</dbReference>
<dbReference type="EMBL" id="BAABKM010000003">
    <property type="protein sequence ID" value="GAA4714956.1"/>
    <property type="molecule type" value="Genomic_DNA"/>
</dbReference>
<proteinExistence type="inferred from homology"/>
<dbReference type="Proteomes" id="UP001499974">
    <property type="component" value="Unassembled WGS sequence"/>
</dbReference>
<evidence type="ECO:0000259" key="2">
    <source>
        <dbReference type="Pfam" id="PF01370"/>
    </source>
</evidence>
<dbReference type="Pfam" id="PF08338">
    <property type="entry name" value="DUF1731"/>
    <property type="match status" value="1"/>
</dbReference>
<comment type="similarity">
    <text evidence="1">Belongs to the NAD(P)-dependent epimerase/dehydratase family. SDR39U1 subfamily.</text>
</comment>
<accession>A0ABP8XUM8</accession>
<keyword evidence="5" id="KW-1185">Reference proteome</keyword>
<dbReference type="Pfam" id="PF01370">
    <property type="entry name" value="Epimerase"/>
    <property type="match status" value="1"/>
</dbReference>
<dbReference type="InterPro" id="IPR013549">
    <property type="entry name" value="DUF1731"/>
</dbReference>
<gene>
    <name evidence="4" type="ORF">GCM10023349_37860</name>
</gene>
<comment type="caution">
    <text evidence="4">The sequence shown here is derived from an EMBL/GenBank/DDBJ whole genome shotgun (WGS) entry which is preliminary data.</text>
</comment>
<organism evidence="4 5">
    <name type="scientific">Nocardioides conyzicola</name>
    <dbReference type="NCBI Taxonomy" id="1651781"/>
    <lineage>
        <taxon>Bacteria</taxon>
        <taxon>Bacillati</taxon>
        <taxon>Actinomycetota</taxon>
        <taxon>Actinomycetes</taxon>
        <taxon>Propionibacteriales</taxon>
        <taxon>Nocardioidaceae</taxon>
        <taxon>Nocardioides</taxon>
    </lineage>
</organism>
<feature type="domain" description="DUF1731" evidence="3">
    <location>
        <begin position="251"/>
        <end position="296"/>
    </location>
</feature>
<dbReference type="InterPro" id="IPR010099">
    <property type="entry name" value="SDR39U1"/>
</dbReference>
<dbReference type="SUPFAM" id="SSF51735">
    <property type="entry name" value="NAD(P)-binding Rossmann-fold domains"/>
    <property type="match status" value="1"/>
</dbReference>